<accession>F0VAA7</accession>
<name>F0VAA7_NEOCL</name>
<dbReference type="EMBL" id="FR823384">
    <property type="protein sequence ID" value="CBZ50596.1"/>
    <property type="molecule type" value="Genomic_DNA"/>
</dbReference>
<dbReference type="VEuPathDB" id="ToxoDB:NCLIV_010650"/>
<evidence type="ECO:0000313" key="4">
    <source>
        <dbReference type="Proteomes" id="UP000007494"/>
    </source>
</evidence>
<proteinExistence type="predicted"/>
<protein>
    <submittedName>
        <fullName evidence="2">Uncharacterized protein</fullName>
    </submittedName>
</protein>
<reference evidence="3" key="4">
    <citation type="journal article" date="2015" name="PLoS ONE">
        <title>Comprehensive Evaluation of Toxoplasma gondii VEG and Neospora caninum LIV Genomes with Tachyzoite Stage Transcriptome and Proteome Defines Novel Transcript Features.</title>
        <authorList>
            <person name="Ramaprasad A."/>
            <person name="Mourier T."/>
            <person name="Naeem R."/>
            <person name="Malas T.B."/>
            <person name="Moussa E."/>
            <person name="Panigrahi A."/>
            <person name="Vermont S.J."/>
            <person name="Otto T.D."/>
            <person name="Wastling J."/>
            <person name="Pain A."/>
        </authorList>
    </citation>
    <scope>NUCLEOTIDE SEQUENCE</scope>
    <source>
        <strain evidence="3">Liverpool</strain>
    </source>
</reference>
<reference evidence="4" key="3">
    <citation type="journal article" date="2012" name="PLoS Pathog.">
        <title>Comparative genomics of the apicomplexan parasites Toxoplasma gondii and Neospora caninum: Coccidia differing in host range and transmission strategy.</title>
        <authorList>
            <person name="Reid A.J."/>
            <person name="Vermont S.J."/>
            <person name="Cotton J.A."/>
            <person name="Harris D."/>
            <person name="Hill-Cawthorne G.A."/>
            <person name="Konen-Waisman S."/>
            <person name="Latham S.M."/>
            <person name="Mourier T."/>
            <person name="Norton R."/>
            <person name="Quail M.A."/>
            <person name="Sanders M."/>
            <person name="Shanmugam D."/>
            <person name="Sohal A."/>
            <person name="Wasmuth J.D."/>
            <person name="Brunk B."/>
            <person name="Grigg M.E."/>
            <person name="Howard J.C."/>
            <person name="Parkinson J."/>
            <person name="Roos D.S."/>
            <person name="Trees A.J."/>
            <person name="Berriman M."/>
            <person name="Pain A."/>
            <person name="Wastling J.M."/>
        </authorList>
    </citation>
    <scope>NUCLEOTIDE SEQUENCE [LARGE SCALE GENOMIC DNA]</scope>
    <source>
        <strain evidence="4">Liverpool</strain>
    </source>
</reference>
<keyword evidence="4" id="KW-1185">Reference proteome</keyword>
<evidence type="ECO:0000256" key="1">
    <source>
        <dbReference type="SAM" id="MobiDB-lite"/>
    </source>
</evidence>
<sequence>MGAAASSPGGAGASQAGLGSGDNQTPSAAGRDLFASAVVDVPSSAGVKHVVILGNDFVNNFAVFPSQTSVFPPHQAKKTNPNKTMQEELKTDSPGPVVPRDDPSADLVQRHKMAGTERLGLEQSASPGETPFLGEKGDSLSLGGGQPTQAQGPDAAAMATQQKKELLSDMRNHLKAALVEQMTVLRQGLAACPLTQAAASAASATADASLRQVASVLPEERETVSPGSWSEDIKSVSFPRPTCHDEQLAVLQCYSRQRKGEKEGRADYLSCHSVVADLRACSERATQLAPLTRQSAVN</sequence>
<feature type="region of interest" description="Disordered" evidence="1">
    <location>
        <begin position="116"/>
        <end position="152"/>
    </location>
</feature>
<feature type="region of interest" description="Disordered" evidence="1">
    <location>
        <begin position="68"/>
        <end position="104"/>
    </location>
</feature>
<reference evidence="2" key="2">
    <citation type="submission" date="2011-03" db="EMBL/GenBank/DDBJ databases">
        <title>Comparative genomics and transcriptomics of Neospora caninum and Toxoplasma gondii.</title>
        <authorList>
            <person name="Reid A.J."/>
            <person name="Sohal A."/>
            <person name="Harris D."/>
            <person name="Quail M."/>
            <person name="Sanders M."/>
            <person name="Berriman M."/>
            <person name="Wastling J.M."/>
            <person name="Pain A."/>
        </authorList>
    </citation>
    <scope>NUCLEOTIDE SEQUENCE</scope>
    <source>
        <strain evidence="2">Liverpool</strain>
    </source>
</reference>
<dbReference type="RefSeq" id="XP_003880629.1">
    <property type="nucleotide sequence ID" value="XM_003880580.1"/>
</dbReference>
<dbReference type="AlphaFoldDB" id="F0VAA7"/>
<dbReference type="GeneID" id="13441629"/>
<dbReference type="EMBL" id="LN714478">
    <property type="protein sequence ID" value="CEL65209.1"/>
    <property type="molecule type" value="Genomic_DNA"/>
</dbReference>
<dbReference type="Proteomes" id="UP000007494">
    <property type="component" value="Chromosome IV"/>
</dbReference>
<dbReference type="OMA" id="ADYLSCH"/>
<evidence type="ECO:0000313" key="2">
    <source>
        <dbReference type="EMBL" id="CBZ50596.1"/>
    </source>
</evidence>
<evidence type="ECO:0000313" key="3">
    <source>
        <dbReference type="EMBL" id="CEL65209.1"/>
    </source>
</evidence>
<dbReference type="OrthoDB" id="332251at2759"/>
<feature type="compositionally biased region" description="Low complexity" evidence="1">
    <location>
        <begin position="1"/>
        <end position="17"/>
    </location>
</feature>
<dbReference type="eggNOG" id="ENOG502R0ED">
    <property type="taxonomic scope" value="Eukaryota"/>
</dbReference>
<organism evidence="2 4">
    <name type="scientific">Neospora caninum (strain Liverpool)</name>
    <dbReference type="NCBI Taxonomy" id="572307"/>
    <lineage>
        <taxon>Eukaryota</taxon>
        <taxon>Sar</taxon>
        <taxon>Alveolata</taxon>
        <taxon>Apicomplexa</taxon>
        <taxon>Conoidasida</taxon>
        <taxon>Coccidia</taxon>
        <taxon>Eucoccidiorida</taxon>
        <taxon>Eimeriorina</taxon>
        <taxon>Sarcocystidae</taxon>
        <taxon>Neospora</taxon>
    </lineage>
</organism>
<dbReference type="InParanoid" id="F0VAA7"/>
<feature type="region of interest" description="Disordered" evidence="1">
    <location>
        <begin position="1"/>
        <end position="28"/>
    </location>
</feature>
<reference evidence="2" key="1">
    <citation type="submission" date="2011-02" db="EMBL/GenBank/DDBJ databases">
        <authorList>
            <person name="Aslett M."/>
        </authorList>
    </citation>
    <scope>NUCLEOTIDE SEQUENCE</scope>
    <source>
        <strain evidence="2">Liverpool</strain>
    </source>
</reference>
<gene>
    <name evidence="3" type="ORF">BN1204_010650</name>
    <name evidence="2" type="ORF">NCLIV_010650</name>
</gene>